<reference evidence="5" key="1">
    <citation type="submission" date="2013-06" db="EMBL/GenBank/DDBJ databases">
        <authorList>
            <person name="Zhao Q."/>
        </authorList>
    </citation>
    <scope>NUCLEOTIDE SEQUENCE</scope>
    <source>
        <strain evidence="5">cv. W1943</strain>
    </source>
</reference>
<proteinExistence type="predicted"/>
<feature type="compositionally biased region" description="Basic and acidic residues" evidence="1">
    <location>
        <begin position="218"/>
        <end position="232"/>
    </location>
</feature>
<protein>
    <submittedName>
        <fullName evidence="4">Uncharacterized protein</fullName>
    </submittedName>
</protein>
<accession>A0A0E0QCT8</accession>
<feature type="domain" description="Enhanced disease resistance 4-like N-terminal" evidence="3">
    <location>
        <begin position="125"/>
        <end position="146"/>
    </location>
</feature>
<dbReference type="PANTHER" id="PTHR31105">
    <property type="entry name" value="EXTRA-LARGE G-PROTEIN-LIKE"/>
    <property type="match status" value="1"/>
</dbReference>
<dbReference type="Proteomes" id="UP000008022">
    <property type="component" value="Unassembled WGS sequence"/>
</dbReference>
<feature type="region of interest" description="Disordered" evidence="1">
    <location>
        <begin position="1"/>
        <end position="41"/>
    </location>
</feature>
<dbReference type="OMA" id="RRCRADH"/>
<dbReference type="STRING" id="4529.A0A0E0QCT8"/>
<evidence type="ECO:0000313" key="4">
    <source>
        <dbReference type="EnsemblPlants" id="ORUFI07G27460.1"/>
    </source>
</evidence>
<dbReference type="GO" id="GO:1900150">
    <property type="term" value="P:regulation of defense response to fungus"/>
    <property type="evidence" value="ECO:0007669"/>
    <property type="project" value="InterPro"/>
</dbReference>
<sequence>MRHPENPRSTRAPVATVASRSPQRASEPVGHSSSRQRRAGAGYDDAVALATGVGDTVAPNDLALPALLFFSKRRRSPKPATRYRGSDIELDRLAPAGYTFCCMRVMFCGLVGSWQSQTPEWFAIVLQEPTGAPVYQCGGCGTTLRAKNRTGNSQEVISAPSSLGSGLPPHSKHLGSSDVASTSGSTPEAQISSGQQGADMTSRRETDDLVSARNNAPEPERVVPAEKEEEHVQSTSQQAVGNSEDLTRGDAATAADAQCSDRASEGKVQFSERREDSNTELQDVQRSDQTESDAEGKKSSEETSQSPRRDVVELPPSSVQTPDSQPAPAVLKREDDPATSPPHGHARRSPESLAPLQKRILKTVDNLKDDLSELFSKSPELNKPRTHARPPRLPRQEGYAPRDAAMAAAASIQAIRARHAAVHRPGYIARAGKPGQLAAPPPPRGLPSRRYRRCRADHPCCHDARHGPSCHHGCCPPHHGKQACTSCRGQHCCRPRTQESPAPRRPAAAAAKEVVKRRAPPRNHCRPVLKGAPFIICSSCFKLVQVPADFAVSTKTVRKLRCGSCSAVLSYSYRDPDRKKHGDQYSADGSPAAPRGHGRRGDKFAFLDDFGHVDVSYSTEDEQPLHVSRNSSFNTVDEMAAAATQQHGSSLHRLMGYGSASDLLFRQHSPDLYESFSERTTPEAAALYDRKGKGVCVDLDDDGGDDDSDEDCSGALKRSRLRGSGWPLPGILNSKGTTGMGAIRIKS</sequence>
<organism evidence="4 5">
    <name type="scientific">Oryza rufipogon</name>
    <name type="common">Brownbeard rice</name>
    <name type="synonym">Asian wild rice</name>
    <dbReference type="NCBI Taxonomy" id="4529"/>
    <lineage>
        <taxon>Eukaryota</taxon>
        <taxon>Viridiplantae</taxon>
        <taxon>Streptophyta</taxon>
        <taxon>Embryophyta</taxon>
        <taxon>Tracheophyta</taxon>
        <taxon>Spermatophyta</taxon>
        <taxon>Magnoliopsida</taxon>
        <taxon>Liliopsida</taxon>
        <taxon>Poales</taxon>
        <taxon>Poaceae</taxon>
        <taxon>BOP clade</taxon>
        <taxon>Oryzoideae</taxon>
        <taxon>Oryzeae</taxon>
        <taxon>Oryzinae</taxon>
        <taxon>Oryza</taxon>
    </lineage>
</organism>
<feature type="region of interest" description="Disordered" evidence="1">
    <location>
        <begin position="577"/>
        <end position="600"/>
    </location>
</feature>
<evidence type="ECO:0000256" key="1">
    <source>
        <dbReference type="SAM" id="MobiDB-lite"/>
    </source>
</evidence>
<dbReference type="AlphaFoldDB" id="A0A0E0QCT8"/>
<feature type="compositionally biased region" description="Low complexity" evidence="1">
    <location>
        <begin position="160"/>
        <end position="169"/>
    </location>
</feature>
<feature type="region of interest" description="Disordered" evidence="1">
    <location>
        <begin position="375"/>
        <end position="398"/>
    </location>
</feature>
<feature type="compositionally biased region" description="Basic and acidic residues" evidence="1">
    <location>
        <begin position="262"/>
        <end position="312"/>
    </location>
</feature>
<dbReference type="eggNOG" id="ENOG502S3VJ">
    <property type="taxonomic scope" value="Eukaryota"/>
</dbReference>
<dbReference type="PANTHER" id="PTHR31105:SF51">
    <property type="entry name" value="OS07G0680600 PROTEIN"/>
    <property type="match status" value="1"/>
</dbReference>
<name>A0A0E0QCT8_ORYRU</name>
<dbReference type="EnsemblPlants" id="ORUFI07G27460.1">
    <property type="protein sequence ID" value="ORUFI07G27460.1"/>
    <property type="gene ID" value="ORUFI07G27460"/>
</dbReference>
<feature type="compositionally biased region" description="Polar residues" evidence="1">
    <location>
        <begin position="178"/>
        <end position="199"/>
    </location>
</feature>
<dbReference type="Pfam" id="PF22910">
    <property type="entry name" value="EDR4-like_1st"/>
    <property type="match status" value="1"/>
</dbReference>
<keyword evidence="5" id="KW-1185">Reference proteome</keyword>
<dbReference type="Gramene" id="ORUFI07G27460.1">
    <property type="protein sequence ID" value="ORUFI07G27460.1"/>
    <property type="gene ID" value="ORUFI07G27460"/>
</dbReference>
<dbReference type="InterPro" id="IPR055126">
    <property type="entry name" value="EDR4-like_N"/>
</dbReference>
<dbReference type="InterPro" id="IPR021480">
    <property type="entry name" value="Zinc_ribbon_12"/>
</dbReference>
<feature type="region of interest" description="Disordered" evidence="1">
    <location>
        <begin position="149"/>
        <end position="356"/>
    </location>
</feature>
<dbReference type="InterPro" id="IPR040244">
    <property type="entry name" value="EDR4-like"/>
</dbReference>
<evidence type="ECO:0000313" key="5">
    <source>
        <dbReference type="Proteomes" id="UP000008022"/>
    </source>
</evidence>
<dbReference type="Pfam" id="PF11331">
    <property type="entry name" value="Zn_ribbon_12"/>
    <property type="match status" value="1"/>
</dbReference>
<evidence type="ECO:0000259" key="3">
    <source>
        <dbReference type="Pfam" id="PF22910"/>
    </source>
</evidence>
<feature type="domain" description="Probable zinc-ribbon" evidence="2">
    <location>
        <begin position="531"/>
        <end position="572"/>
    </location>
</feature>
<evidence type="ECO:0000259" key="2">
    <source>
        <dbReference type="Pfam" id="PF11331"/>
    </source>
</evidence>
<reference evidence="4" key="2">
    <citation type="submission" date="2015-06" db="UniProtKB">
        <authorList>
            <consortium name="EnsemblPlants"/>
        </authorList>
    </citation>
    <scope>IDENTIFICATION</scope>
</reference>